<comment type="caution">
    <text evidence="2">The sequence shown here is derived from an EMBL/GenBank/DDBJ whole genome shotgun (WGS) entry which is preliminary data.</text>
</comment>
<proteinExistence type="predicted"/>
<evidence type="ECO:0000256" key="1">
    <source>
        <dbReference type="SAM" id="MobiDB-lite"/>
    </source>
</evidence>
<organism evidence="2 3">
    <name type="scientific">Eragrostis curvula</name>
    <name type="common">weeping love grass</name>
    <dbReference type="NCBI Taxonomy" id="38414"/>
    <lineage>
        <taxon>Eukaryota</taxon>
        <taxon>Viridiplantae</taxon>
        <taxon>Streptophyta</taxon>
        <taxon>Embryophyta</taxon>
        <taxon>Tracheophyta</taxon>
        <taxon>Spermatophyta</taxon>
        <taxon>Magnoliopsida</taxon>
        <taxon>Liliopsida</taxon>
        <taxon>Poales</taxon>
        <taxon>Poaceae</taxon>
        <taxon>PACMAD clade</taxon>
        <taxon>Chloridoideae</taxon>
        <taxon>Eragrostideae</taxon>
        <taxon>Eragrostidinae</taxon>
        <taxon>Eragrostis</taxon>
    </lineage>
</organism>
<dbReference type="Proteomes" id="UP000324897">
    <property type="component" value="Chromosome 7"/>
</dbReference>
<gene>
    <name evidence="2" type="ORF">EJB05_33071</name>
</gene>
<name>A0A5J9U1M4_9POAL</name>
<sequence length="153" mass="15919">MEAAEVAAVVRKVAERLLDLDAEDDDRNHEGITEESVAELMRWLELEIKLAAGAVVLALPSLPAVGSGYVVTASGNEESCGPALSGPASTVMASVDGRSVAPAPPAVPWPWPAPKAAAPAGEEEEEEEDGDDDEWVLQLLTDGPSAEMLCGSQ</sequence>
<dbReference type="PANTHER" id="PTHR37265">
    <property type="entry name" value="OS01G0195300 PROTEIN"/>
    <property type="match status" value="1"/>
</dbReference>
<accession>A0A5J9U1M4</accession>
<feature type="region of interest" description="Disordered" evidence="1">
    <location>
        <begin position="103"/>
        <end position="134"/>
    </location>
</feature>
<evidence type="ECO:0000313" key="3">
    <source>
        <dbReference type="Proteomes" id="UP000324897"/>
    </source>
</evidence>
<evidence type="ECO:0000313" key="2">
    <source>
        <dbReference type="EMBL" id="TVU17060.1"/>
    </source>
</evidence>
<reference evidence="2 3" key="1">
    <citation type="journal article" date="2019" name="Sci. Rep.">
        <title>A high-quality genome of Eragrostis curvula grass provides insights into Poaceae evolution and supports new strategies to enhance forage quality.</title>
        <authorList>
            <person name="Carballo J."/>
            <person name="Santos B.A.C.M."/>
            <person name="Zappacosta D."/>
            <person name="Garbus I."/>
            <person name="Selva J.P."/>
            <person name="Gallo C.A."/>
            <person name="Diaz A."/>
            <person name="Albertini E."/>
            <person name="Caccamo M."/>
            <person name="Echenique V."/>
        </authorList>
    </citation>
    <scope>NUCLEOTIDE SEQUENCE [LARGE SCALE GENOMIC DNA]</scope>
    <source>
        <strain evidence="3">cv. Victoria</strain>
        <tissue evidence="2">Leaf</tissue>
    </source>
</reference>
<dbReference type="PANTHER" id="PTHR37265:SF6">
    <property type="match status" value="1"/>
</dbReference>
<protein>
    <submittedName>
        <fullName evidence="2">Uncharacterized protein</fullName>
    </submittedName>
</protein>
<feature type="non-terminal residue" evidence="2">
    <location>
        <position position="1"/>
    </location>
</feature>
<dbReference type="EMBL" id="RWGY01000029">
    <property type="protein sequence ID" value="TVU17060.1"/>
    <property type="molecule type" value="Genomic_DNA"/>
</dbReference>
<keyword evidence="3" id="KW-1185">Reference proteome</keyword>
<dbReference type="Gramene" id="TVU17060">
    <property type="protein sequence ID" value="TVU17060"/>
    <property type="gene ID" value="EJB05_33071"/>
</dbReference>
<dbReference type="AlphaFoldDB" id="A0A5J9U1M4"/>
<feature type="compositionally biased region" description="Acidic residues" evidence="1">
    <location>
        <begin position="121"/>
        <end position="134"/>
    </location>
</feature>
<dbReference type="OrthoDB" id="694545at2759"/>
<feature type="compositionally biased region" description="Pro residues" evidence="1">
    <location>
        <begin position="103"/>
        <end position="113"/>
    </location>
</feature>